<dbReference type="STRING" id="323261.Noc_2912"/>
<dbReference type="KEGG" id="noc:Noc_2912"/>
<dbReference type="RefSeq" id="WP_002812822.1">
    <property type="nucleotide sequence ID" value="NC_007484.1"/>
</dbReference>
<proteinExistence type="predicted"/>
<gene>
    <name evidence="1" type="ordered locus">Noc_2912</name>
</gene>
<protein>
    <submittedName>
        <fullName evidence="1">Uncharacterized protein</fullName>
    </submittedName>
</protein>
<dbReference type="EMBL" id="CP000127">
    <property type="protein sequence ID" value="ABA59358.1"/>
    <property type="molecule type" value="Genomic_DNA"/>
</dbReference>
<keyword evidence="2" id="KW-1185">Reference proteome</keyword>
<name>Q3J738_NITOC</name>
<organism evidence="1 2">
    <name type="scientific">Nitrosococcus oceani (strain ATCC 19707 / BCRC 17464 / JCM 30415 / NCIMB 11848 / C-107)</name>
    <dbReference type="NCBI Taxonomy" id="323261"/>
    <lineage>
        <taxon>Bacteria</taxon>
        <taxon>Pseudomonadati</taxon>
        <taxon>Pseudomonadota</taxon>
        <taxon>Gammaproteobacteria</taxon>
        <taxon>Chromatiales</taxon>
        <taxon>Chromatiaceae</taxon>
        <taxon>Nitrosococcus</taxon>
    </lineage>
</organism>
<dbReference type="InParanoid" id="Q3J738"/>
<sequence>MTTVSMIVAMVPLLMASGPGAVSRFDIGLVVAGDHREEKEAVEPMEQESGFKA</sequence>
<dbReference type="eggNOG" id="COG0841">
    <property type="taxonomic scope" value="Bacteria"/>
</dbReference>
<reference evidence="2" key="1">
    <citation type="journal article" date="2006" name="Appl. Environ. Microbiol.">
        <title>Complete genome sequence of the marine, chemolithoautotrophic, ammonia-oxidizing bacterium Nitrosococcus oceani ATCC 19707.</title>
        <authorList>
            <person name="Klotz M.G."/>
            <person name="Arp D.J."/>
            <person name="Chain P.S.G."/>
            <person name="El-Sheikh A.F."/>
            <person name="Hauser L.J."/>
            <person name="Hommes N.G."/>
            <person name="Larimer F.W."/>
            <person name="Malfatti S.A."/>
            <person name="Norton J.M."/>
            <person name="Poret-Peterson A.T."/>
            <person name="Vergez L.M."/>
            <person name="Ward B.B."/>
        </authorList>
    </citation>
    <scope>NUCLEOTIDE SEQUENCE [LARGE SCALE GENOMIC DNA]</scope>
    <source>
        <strain evidence="2">ATCC 19707 / BCRC 17464 / NCIMB 11848 / C-107</strain>
    </source>
</reference>
<dbReference type="Proteomes" id="UP000006838">
    <property type="component" value="Chromosome"/>
</dbReference>
<dbReference type="HOGENOM" id="CLU_3063961_0_0_6"/>
<accession>Q3J738</accession>
<evidence type="ECO:0000313" key="2">
    <source>
        <dbReference type="Proteomes" id="UP000006838"/>
    </source>
</evidence>
<dbReference type="AlphaFoldDB" id="Q3J738"/>
<evidence type="ECO:0000313" key="1">
    <source>
        <dbReference type="EMBL" id="ABA59358.1"/>
    </source>
</evidence>